<dbReference type="Proteomes" id="UP000286100">
    <property type="component" value="Unassembled WGS sequence"/>
</dbReference>
<dbReference type="EMBL" id="QYUM01000004">
    <property type="protein sequence ID" value="RJF85571.1"/>
    <property type="molecule type" value="Genomic_DNA"/>
</dbReference>
<reference evidence="1 2" key="1">
    <citation type="submission" date="2018-09" db="EMBL/GenBank/DDBJ databases">
        <authorList>
            <person name="Zhu H."/>
        </authorList>
    </citation>
    <scope>NUCLEOTIDE SEQUENCE [LARGE SCALE GENOMIC DNA]</scope>
    <source>
        <strain evidence="1 2">K2R01-6</strain>
    </source>
</reference>
<keyword evidence="2" id="KW-1185">Reference proteome</keyword>
<dbReference type="AlphaFoldDB" id="A0A418W6B2"/>
<accession>A0A418W6B2</accession>
<comment type="caution">
    <text evidence="1">The sequence shown here is derived from an EMBL/GenBank/DDBJ whole genome shotgun (WGS) entry which is preliminary data.</text>
</comment>
<protein>
    <submittedName>
        <fullName evidence="1">Uncharacterized protein</fullName>
    </submittedName>
</protein>
<proteinExistence type="predicted"/>
<name>A0A418W6B2_9SPHN</name>
<gene>
    <name evidence="1" type="ORF">D3876_16750</name>
</gene>
<evidence type="ECO:0000313" key="1">
    <source>
        <dbReference type="EMBL" id="RJF85571.1"/>
    </source>
</evidence>
<evidence type="ECO:0000313" key="2">
    <source>
        <dbReference type="Proteomes" id="UP000286100"/>
    </source>
</evidence>
<organism evidence="1 2">
    <name type="scientific">Sphingomonas cavernae</name>
    <dbReference type="NCBI Taxonomy" id="2320861"/>
    <lineage>
        <taxon>Bacteria</taxon>
        <taxon>Pseudomonadati</taxon>
        <taxon>Pseudomonadota</taxon>
        <taxon>Alphaproteobacteria</taxon>
        <taxon>Sphingomonadales</taxon>
        <taxon>Sphingomonadaceae</taxon>
        <taxon>Sphingomonas</taxon>
    </lineage>
</organism>
<sequence length="177" mass="18928">MLSTTQTVAQDTTTFNTISDGRDKAVLACPIAEPTSTTPSSPAASPQITAGARLKTTNPFFDFNGKYKDDTGQPIAGFTCQQAGPFDFKGKPWFIQNVRGLQPHGSGPDAEKRRVNALRVCSEDAKRTMASPAKWKIDPATGIPKNTATLPQLIGPFDGPVGGFGCEALWRQAYVLP</sequence>